<evidence type="ECO:0000313" key="5">
    <source>
        <dbReference type="EMBL" id="SHI67063.1"/>
    </source>
</evidence>
<dbReference type="GO" id="GO:0008926">
    <property type="term" value="F:mannitol-1-phosphate 5-dehydrogenase activity"/>
    <property type="evidence" value="ECO:0007669"/>
    <property type="project" value="TreeGrafter"/>
</dbReference>
<keyword evidence="1 5" id="KW-0560">Oxidoreductase</keyword>
<dbReference type="PANTHER" id="PTHR30524:SF0">
    <property type="entry name" value="ALTRONATE OXIDOREDUCTASE-RELATED"/>
    <property type="match status" value="1"/>
</dbReference>
<evidence type="ECO:0000256" key="1">
    <source>
        <dbReference type="ARBA" id="ARBA00023002"/>
    </source>
</evidence>
<feature type="domain" description="Mannitol dehydrogenase N-terminal" evidence="3">
    <location>
        <begin position="16"/>
        <end position="258"/>
    </location>
</feature>
<accession>A0A1M6D1S2</accession>
<organism evidence="5 6">
    <name type="scientific">Vibrio aerogenes CECT 7868</name>
    <dbReference type="NCBI Taxonomy" id="1216006"/>
    <lineage>
        <taxon>Bacteria</taxon>
        <taxon>Pseudomonadati</taxon>
        <taxon>Pseudomonadota</taxon>
        <taxon>Gammaproteobacteria</taxon>
        <taxon>Vibrionales</taxon>
        <taxon>Vibrionaceae</taxon>
        <taxon>Vibrio</taxon>
    </lineage>
</organism>
<dbReference type="InterPro" id="IPR013118">
    <property type="entry name" value="Mannitol_DH_C"/>
</dbReference>
<dbReference type="Gene3D" id="3.40.50.720">
    <property type="entry name" value="NAD(P)-binding Rossmann-like Domain"/>
    <property type="match status" value="1"/>
</dbReference>
<keyword evidence="2" id="KW-0520">NAD</keyword>
<dbReference type="SUPFAM" id="SSF48179">
    <property type="entry name" value="6-phosphogluconate dehydrogenase C-terminal domain-like"/>
    <property type="match status" value="1"/>
</dbReference>
<dbReference type="Proteomes" id="UP000184608">
    <property type="component" value="Unassembled WGS sequence"/>
</dbReference>
<protein>
    <submittedName>
        <fullName evidence="5">Altronate oxidoreductase</fullName>
        <ecNumber evidence="5">1.1.1.58</ecNumber>
    </submittedName>
</protein>
<dbReference type="Gene3D" id="1.10.1040.10">
    <property type="entry name" value="N-(1-d-carboxylethyl)-l-norvaline Dehydrogenase, domain 2"/>
    <property type="match status" value="1"/>
</dbReference>
<dbReference type="AlphaFoldDB" id="A0A1M6D1S2"/>
<gene>
    <name evidence="5" type="primary">uxaB</name>
    <name evidence="5" type="ORF">VA7868_04114</name>
</gene>
<evidence type="ECO:0000259" key="3">
    <source>
        <dbReference type="Pfam" id="PF01232"/>
    </source>
</evidence>
<reference evidence="5 6" key="1">
    <citation type="submission" date="2016-11" db="EMBL/GenBank/DDBJ databases">
        <authorList>
            <person name="Jaros S."/>
            <person name="Januszkiewicz K."/>
            <person name="Wedrychowicz H."/>
        </authorList>
    </citation>
    <scope>NUCLEOTIDE SEQUENCE [LARGE SCALE GENOMIC DNA]</scope>
    <source>
        <strain evidence="5 6">CECT 7868</strain>
    </source>
</reference>
<dbReference type="GO" id="GO:0019592">
    <property type="term" value="P:mannitol catabolic process"/>
    <property type="evidence" value="ECO:0007669"/>
    <property type="project" value="TreeGrafter"/>
</dbReference>
<dbReference type="Pfam" id="PF01232">
    <property type="entry name" value="Mannitol_dh"/>
    <property type="match status" value="1"/>
</dbReference>
<sequence length="488" mass="55242">MKQLNRTDFENRNYPEKIIQFGEGNFLRAFLDWQIDHLNELTDLNAGVVVVRPIDSDFPPSLDTQDGLYTTFIRGLNEQGKAVSDTRIISSVTREISAYKNFDTLLDLAKNEEIRFIFSNTTEAGIAYVDSDKLADTPPSSFPAKLTKMLFERFTHFDGAEDKGWIIVPCELIDYNGDALKAIIHQYIELWDLPAAFAVWVNEANTFCSTLVDRIVTGYPRDESEALTAQIGYQDTFMVCAEHFYLFVIQGPQELNQMLCLDQLNESQALNIKVVDDIKPYKERKVAILNGAHTALVPVAFLAGIDTVGESLADEQMEAYLQSLIFDEIIPTLSLPEDELKGFANDVLNRFRNPYIKHQLLSIALNSMTKYKTRILPQLVSFQQKYNRLPARLTFALAALISFYNGQREDGEFPLADDQHWLDFYADIWAKVNAGDLKVKALVEQVLANTSHWGQNLSLIEGLTEQVTANIEAIRQSGVRQALSQIED</sequence>
<proteinExistence type="predicted"/>
<dbReference type="EC" id="1.1.1.58" evidence="5"/>
<evidence type="ECO:0000256" key="2">
    <source>
        <dbReference type="ARBA" id="ARBA00023027"/>
    </source>
</evidence>
<dbReference type="InterPro" id="IPR036291">
    <property type="entry name" value="NAD(P)-bd_dom_sf"/>
</dbReference>
<dbReference type="Pfam" id="PF08125">
    <property type="entry name" value="Mannitol_dh_C"/>
    <property type="match status" value="1"/>
</dbReference>
<dbReference type="OrthoDB" id="9768714at2"/>
<dbReference type="InterPro" id="IPR008927">
    <property type="entry name" value="6-PGluconate_DH-like_C_sf"/>
</dbReference>
<dbReference type="InterPro" id="IPR013131">
    <property type="entry name" value="Mannitol_DH_N"/>
</dbReference>
<dbReference type="GO" id="GO:0009026">
    <property type="term" value="F:tagaturonate reductase activity"/>
    <property type="evidence" value="ECO:0007669"/>
    <property type="project" value="UniProtKB-EC"/>
</dbReference>
<dbReference type="GO" id="GO:0005829">
    <property type="term" value="C:cytosol"/>
    <property type="evidence" value="ECO:0007669"/>
    <property type="project" value="TreeGrafter"/>
</dbReference>
<dbReference type="NCBIfam" id="NF002969">
    <property type="entry name" value="PRK03643.1"/>
    <property type="match status" value="1"/>
</dbReference>
<dbReference type="RefSeq" id="WP_073605717.1">
    <property type="nucleotide sequence ID" value="NZ_FQXZ01000046.1"/>
</dbReference>
<dbReference type="GO" id="GO:0019698">
    <property type="term" value="P:D-galacturonate catabolic process"/>
    <property type="evidence" value="ECO:0007669"/>
    <property type="project" value="TreeGrafter"/>
</dbReference>
<evidence type="ECO:0000313" key="6">
    <source>
        <dbReference type="Proteomes" id="UP000184608"/>
    </source>
</evidence>
<name>A0A1M6D1S2_9VIBR</name>
<feature type="domain" description="Mannitol dehydrogenase C-terminal" evidence="4">
    <location>
        <begin position="277"/>
        <end position="474"/>
    </location>
</feature>
<evidence type="ECO:0000259" key="4">
    <source>
        <dbReference type="Pfam" id="PF08125"/>
    </source>
</evidence>
<dbReference type="SUPFAM" id="SSF51735">
    <property type="entry name" value="NAD(P)-binding Rossmann-fold domains"/>
    <property type="match status" value="1"/>
</dbReference>
<dbReference type="PANTHER" id="PTHR30524">
    <property type="entry name" value="MANNITOL-1-PHOSPHATE 5-DEHYDROGENASE"/>
    <property type="match status" value="1"/>
</dbReference>
<keyword evidence="6" id="KW-1185">Reference proteome</keyword>
<dbReference type="InterPro" id="IPR013328">
    <property type="entry name" value="6PGD_dom2"/>
</dbReference>
<dbReference type="STRING" id="1216006.VA7868_04114"/>
<dbReference type="EMBL" id="FQXZ01000046">
    <property type="protein sequence ID" value="SHI67063.1"/>
    <property type="molecule type" value="Genomic_DNA"/>
</dbReference>